<dbReference type="Gene3D" id="3.30.565.10">
    <property type="entry name" value="Histidine kinase-like ATPase, C-terminal domain"/>
    <property type="match status" value="1"/>
</dbReference>
<evidence type="ECO:0000256" key="17">
    <source>
        <dbReference type="SAM" id="Phobius"/>
    </source>
</evidence>
<keyword evidence="11 17" id="KW-1133">Transmembrane helix</keyword>
<evidence type="ECO:0000256" key="11">
    <source>
        <dbReference type="ARBA" id="ARBA00022989"/>
    </source>
</evidence>
<evidence type="ECO:0000256" key="15">
    <source>
        <dbReference type="ARBA" id="ARBA00068150"/>
    </source>
</evidence>
<evidence type="ECO:0000256" key="2">
    <source>
        <dbReference type="ARBA" id="ARBA00004651"/>
    </source>
</evidence>
<dbReference type="Gene3D" id="1.20.120.160">
    <property type="entry name" value="HPT domain"/>
    <property type="match status" value="1"/>
</dbReference>
<dbReference type="Gene3D" id="3.40.50.2300">
    <property type="match status" value="1"/>
</dbReference>
<evidence type="ECO:0000256" key="7">
    <source>
        <dbReference type="ARBA" id="ARBA00022692"/>
    </source>
</evidence>
<dbReference type="InterPro" id="IPR036890">
    <property type="entry name" value="HATPase_C_sf"/>
</dbReference>
<evidence type="ECO:0000256" key="8">
    <source>
        <dbReference type="ARBA" id="ARBA00022741"/>
    </source>
</evidence>
<evidence type="ECO:0000256" key="9">
    <source>
        <dbReference type="ARBA" id="ARBA00022777"/>
    </source>
</evidence>
<gene>
    <name evidence="20" type="ORF">DN730_03175</name>
</gene>
<feature type="transmembrane region" description="Helical" evidence="17">
    <location>
        <begin position="180"/>
        <end position="202"/>
    </location>
</feature>
<dbReference type="EC" id="2.7.13.3" evidence="3"/>
<dbReference type="Gene3D" id="1.10.287.130">
    <property type="match status" value="1"/>
</dbReference>
<keyword evidence="4" id="KW-1003">Cell membrane</keyword>
<accession>A0A370UE39</accession>
<evidence type="ECO:0000256" key="12">
    <source>
        <dbReference type="ARBA" id="ARBA00023012"/>
    </source>
</evidence>
<dbReference type="GO" id="GO:0005886">
    <property type="term" value="C:plasma membrane"/>
    <property type="evidence" value="ECO:0007669"/>
    <property type="project" value="UniProtKB-SubCell"/>
</dbReference>
<dbReference type="InterPro" id="IPR011006">
    <property type="entry name" value="CheY-like_superfamily"/>
</dbReference>
<evidence type="ECO:0000256" key="1">
    <source>
        <dbReference type="ARBA" id="ARBA00000085"/>
    </source>
</evidence>
<dbReference type="Pfam" id="PF00512">
    <property type="entry name" value="HisKA"/>
    <property type="match status" value="1"/>
</dbReference>
<evidence type="ECO:0000256" key="4">
    <source>
        <dbReference type="ARBA" id="ARBA00022475"/>
    </source>
</evidence>
<evidence type="ECO:0000259" key="19">
    <source>
        <dbReference type="PROSITE" id="PS50110"/>
    </source>
</evidence>
<feature type="domain" description="Response regulatory" evidence="19">
    <location>
        <begin position="590"/>
        <end position="706"/>
    </location>
</feature>
<evidence type="ECO:0000256" key="3">
    <source>
        <dbReference type="ARBA" id="ARBA00012438"/>
    </source>
</evidence>
<sequence length="923" mass="102376">MNAIRTSRARVFLWVLVSTALVFLIVVVLLYLQLIDRQSELLSASEEDALWASYQLDREALKLHNAVRLLADSPNDPSRLEEAQLRFDILYSRLNIVSEGQLKQLFSQVPNAEVRRKEIRQHLNAIDSELFLNALGHIDVEKVSELVQSVLKVSEQVVLDNLASRSAEKVAARNDMLLRFSYLGVLVALLTLTMMVIIAMLVRQVRLSLHSYQKTKALANELQQTALAAQAATRAKSDFLATMSHEIRTPMNAILGMSHLVLDTDLQPKQRSYINKIQTSANNLLLIINDILDFSKVEAGKVQLESAPFSIDDVLEYTYETCRASAEEKGLKLIVSREFDIASELVGDATRLRQVLVNIVGNAVKFTHQGSVTLHMHSDQNGYTFVVRDTGIGIQTENDIFAGFSQADTSTTRLYGGTGLGLGISKRLVELMGGEITFDSEVGVGTAFYVKVALDTANSQRAAAKFPQLFCLPDDRIATDQLDSLNISFQYWGDYASLKGPKLLVLADEYAQQLDRSEQKRLHLEFAGRLLVLGRKTDEVLAYSWSRLGLLTPTKLNTYVKRLSKEGQVVTQKDDVLAQYHECDSLLGRKILLAEDNVVNSEIATALLEKLGVLVVKAQDGVEAVAAAEKETFDLILMDVQMPNMDGYQATQAILQSLGEQSPPILALTAGALDTDREHALQAGMNDFLTKPLDPLLLLNKLEHWLVEQSVDNLHSENSLNVAKVFSPELGLYRFSNDESHYRDMLTRFLGLLKPYTSARQNKQSIPTTTYELHSIKGAAANIGGEAFALEVSKFEQSLAEAQEATAPESSVYCARIEESADELWSKIQLYLKGSETQAASEQKVVPLIPKTKNISDASLAAIQQLRGDLEMGVADIEGHLLALMKQEDMSGSAELLEIQGFIRSYDYDLAIEKIDRFLSGKS</sequence>
<dbReference type="Pfam" id="PF00072">
    <property type="entry name" value="Response_reg"/>
    <property type="match status" value="1"/>
</dbReference>
<evidence type="ECO:0000313" key="20">
    <source>
        <dbReference type="EMBL" id="RDL46056.1"/>
    </source>
</evidence>
<dbReference type="Proteomes" id="UP000254326">
    <property type="component" value="Unassembled WGS sequence"/>
</dbReference>
<keyword evidence="8" id="KW-0547">Nucleotide-binding</keyword>
<organism evidence="20 21">
    <name type="scientific">Marinomonas piezotolerans</name>
    <dbReference type="NCBI Taxonomy" id="2213058"/>
    <lineage>
        <taxon>Bacteria</taxon>
        <taxon>Pseudomonadati</taxon>
        <taxon>Pseudomonadota</taxon>
        <taxon>Gammaproteobacteria</taxon>
        <taxon>Oceanospirillales</taxon>
        <taxon>Oceanospirillaceae</taxon>
        <taxon>Marinomonas</taxon>
    </lineage>
</organism>
<comment type="subunit">
    <text evidence="14">At low DSF concentrations, interacts with RpfF.</text>
</comment>
<feature type="modified residue" description="4-aspartylphosphate" evidence="16">
    <location>
        <position position="639"/>
    </location>
</feature>
<protein>
    <recommendedName>
        <fullName evidence="15">Sensory/regulatory protein RpfC</fullName>
        <ecNumber evidence="3">2.7.13.3</ecNumber>
    </recommendedName>
</protein>
<keyword evidence="9" id="KW-0418">Kinase</keyword>
<dbReference type="FunFam" id="1.10.287.130:FF:000002">
    <property type="entry name" value="Two-component osmosensing histidine kinase"/>
    <property type="match status" value="1"/>
</dbReference>
<comment type="subcellular location">
    <subcellularLocation>
        <location evidence="2">Cell membrane</location>
        <topology evidence="2">Multi-pass membrane protein</topology>
    </subcellularLocation>
</comment>
<dbReference type="PROSITE" id="PS50110">
    <property type="entry name" value="RESPONSE_REGULATORY"/>
    <property type="match status" value="1"/>
</dbReference>
<dbReference type="PROSITE" id="PS50109">
    <property type="entry name" value="HIS_KIN"/>
    <property type="match status" value="1"/>
</dbReference>
<dbReference type="SMART" id="SM00387">
    <property type="entry name" value="HATPase_c"/>
    <property type="match status" value="1"/>
</dbReference>
<dbReference type="SMART" id="SM00388">
    <property type="entry name" value="HisKA"/>
    <property type="match status" value="1"/>
</dbReference>
<dbReference type="GO" id="GO:0000155">
    <property type="term" value="F:phosphorelay sensor kinase activity"/>
    <property type="evidence" value="ECO:0007669"/>
    <property type="project" value="InterPro"/>
</dbReference>
<keyword evidence="21" id="KW-1185">Reference proteome</keyword>
<dbReference type="FunFam" id="3.30.565.10:FF:000010">
    <property type="entry name" value="Sensor histidine kinase RcsC"/>
    <property type="match status" value="1"/>
</dbReference>
<evidence type="ECO:0000256" key="13">
    <source>
        <dbReference type="ARBA" id="ARBA00023136"/>
    </source>
</evidence>
<dbReference type="InterPro" id="IPR003594">
    <property type="entry name" value="HATPase_dom"/>
</dbReference>
<dbReference type="InterPro" id="IPR036641">
    <property type="entry name" value="HPT_dom_sf"/>
</dbReference>
<keyword evidence="13 17" id="KW-0472">Membrane</keyword>
<name>A0A370UE39_9GAMM</name>
<dbReference type="SMART" id="SM00448">
    <property type="entry name" value="REC"/>
    <property type="match status" value="1"/>
</dbReference>
<evidence type="ECO:0000256" key="6">
    <source>
        <dbReference type="ARBA" id="ARBA00022679"/>
    </source>
</evidence>
<dbReference type="InterPro" id="IPR001789">
    <property type="entry name" value="Sig_transdc_resp-reg_receiver"/>
</dbReference>
<feature type="transmembrane region" description="Helical" evidence="17">
    <location>
        <begin position="12"/>
        <end position="32"/>
    </location>
</feature>
<dbReference type="SUPFAM" id="SSF55874">
    <property type="entry name" value="ATPase domain of HSP90 chaperone/DNA topoisomerase II/histidine kinase"/>
    <property type="match status" value="1"/>
</dbReference>
<reference evidence="20 21" key="1">
    <citation type="submission" date="2018-06" db="EMBL/GenBank/DDBJ databases">
        <title>Marinomonas sp. YLB-05 draft genome sequence.</title>
        <authorList>
            <person name="Yu L."/>
            <person name="Tang X."/>
        </authorList>
    </citation>
    <scope>NUCLEOTIDE SEQUENCE [LARGE SCALE GENOMIC DNA]</scope>
    <source>
        <strain evidence="20 21">YLB-05</strain>
    </source>
</reference>
<dbReference type="PANTHER" id="PTHR45339">
    <property type="entry name" value="HYBRID SIGNAL TRANSDUCTION HISTIDINE KINASE J"/>
    <property type="match status" value="1"/>
</dbReference>
<dbReference type="PANTHER" id="PTHR45339:SF1">
    <property type="entry name" value="HYBRID SIGNAL TRANSDUCTION HISTIDINE KINASE J"/>
    <property type="match status" value="1"/>
</dbReference>
<keyword evidence="7 17" id="KW-0812">Transmembrane</keyword>
<dbReference type="SUPFAM" id="SSF47226">
    <property type="entry name" value="Histidine-containing phosphotransfer domain, HPT domain"/>
    <property type="match status" value="1"/>
</dbReference>
<dbReference type="InterPro" id="IPR036097">
    <property type="entry name" value="HisK_dim/P_sf"/>
</dbReference>
<keyword evidence="10" id="KW-0067">ATP-binding</keyword>
<comment type="caution">
    <text evidence="20">The sequence shown here is derived from an EMBL/GenBank/DDBJ whole genome shotgun (WGS) entry which is preliminary data.</text>
</comment>
<evidence type="ECO:0000259" key="18">
    <source>
        <dbReference type="PROSITE" id="PS50109"/>
    </source>
</evidence>
<dbReference type="InterPro" id="IPR005467">
    <property type="entry name" value="His_kinase_dom"/>
</dbReference>
<keyword evidence="12" id="KW-0902">Two-component regulatory system</keyword>
<evidence type="ECO:0000256" key="16">
    <source>
        <dbReference type="PROSITE-ProRule" id="PRU00169"/>
    </source>
</evidence>
<keyword evidence="6" id="KW-0808">Transferase</keyword>
<evidence type="ECO:0000256" key="14">
    <source>
        <dbReference type="ARBA" id="ARBA00064003"/>
    </source>
</evidence>
<dbReference type="SUPFAM" id="SSF47384">
    <property type="entry name" value="Homodimeric domain of signal transducing histidine kinase"/>
    <property type="match status" value="1"/>
</dbReference>
<dbReference type="CDD" id="cd17546">
    <property type="entry name" value="REC_hyHK_CKI1_RcsC-like"/>
    <property type="match status" value="1"/>
</dbReference>
<dbReference type="InterPro" id="IPR004358">
    <property type="entry name" value="Sig_transdc_His_kin-like_C"/>
</dbReference>
<proteinExistence type="predicted"/>
<evidence type="ECO:0000313" key="21">
    <source>
        <dbReference type="Proteomes" id="UP000254326"/>
    </source>
</evidence>
<dbReference type="InterPro" id="IPR003661">
    <property type="entry name" value="HisK_dim/P_dom"/>
</dbReference>
<dbReference type="SUPFAM" id="SSF52172">
    <property type="entry name" value="CheY-like"/>
    <property type="match status" value="1"/>
</dbReference>
<feature type="domain" description="Histidine kinase" evidence="18">
    <location>
        <begin position="242"/>
        <end position="456"/>
    </location>
</feature>
<dbReference type="AlphaFoldDB" id="A0A370UE39"/>
<comment type="catalytic activity">
    <reaction evidence="1">
        <text>ATP + protein L-histidine = ADP + protein N-phospho-L-histidine.</text>
        <dbReference type="EC" id="2.7.13.3"/>
    </reaction>
</comment>
<evidence type="ECO:0000256" key="5">
    <source>
        <dbReference type="ARBA" id="ARBA00022553"/>
    </source>
</evidence>
<dbReference type="EMBL" id="QKRA01000001">
    <property type="protein sequence ID" value="RDL46056.1"/>
    <property type="molecule type" value="Genomic_DNA"/>
</dbReference>
<dbReference type="PRINTS" id="PR00344">
    <property type="entry name" value="BCTRLSENSOR"/>
</dbReference>
<dbReference type="Pfam" id="PF02518">
    <property type="entry name" value="HATPase_c"/>
    <property type="match status" value="1"/>
</dbReference>
<dbReference type="GO" id="GO:0005524">
    <property type="term" value="F:ATP binding"/>
    <property type="evidence" value="ECO:0007669"/>
    <property type="project" value="UniProtKB-KW"/>
</dbReference>
<dbReference type="CDD" id="cd00082">
    <property type="entry name" value="HisKA"/>
    <property type="match status" value="1"/>
</dbReference>
<evidence type="ECO:0000256" key="10">
    <source>
        <dbReference type="ARBA" id="ARBA00022840"/>
    </source>
</evidence>
<keyword evidence="5 16" id="KW-0597">Phosphoprotein</keyword>